<dbReference type="PRINTS" id="PR00455">
    <property type="entry name" value="HTHTETR"/>
</dbReference>
<dbReference type="InterPro" id="IPR001647">
    <property type="entry name" value="HTH_TetR"/>
</dbReference>
<evidence type="ECO:0000256" key="2">
    <source>
        <dbReference type="ARBA" id="ARBA00023125"/>
    </source>
</evidence>
<reference evidence="6 7" key="1">
    <citation type="submission" date="2020-02" db="EMBL/GenBank/DDBJ databases">
        <title>Whole-genome analyses of novel actinobacteria.</title>
        <authorList>
            <person name="Sahin N."/>
        </authorList>
    </citation>
    <scope>NUCLEOTIDE SEQUENCE [LARGE SCALE GENOMIC DNA]</scope>
    <source>
        <strain evidence="6 7">KC13</strain>
    </source>
</reference>
<dbReference type="AlphaFoldDB" id="A0A6M1QX24"/>
<protein>
    <submittedName>
        <fullName evidence="6">TetR/AcrR family transcriptional regulator</fullName>
    </submittedName>
</protein>
<dbReference type="InterPro" id="IPR009057">
    <property type="entry name" value="Homeodomain-like_sf"/>
</dbReference>
<dbReference type="GO" id="GO:0000976">
    <property type="term" value="F:transcription cis-regulatory region binding"/>
    <property type="evidence" value="ECO:0007669"/>
    <property type="project" value="TreeGrafter"/>
</dbReference>
<dbReference type="FunFam" id="1.10.10.60:FF:000141">
    <property type="entry name" value="TetR family transcriptional regulator"/>
    <property type="match status" value="1"/>
</dbReference>
<feature type="domain" description="HTH tetR-type" evidence="5">
    <location>
        <begin position="14"/>
        <end position="74"/>
    </location>
</feature>
<keyword evidence="1" id="KW-0805">Transcription regulation</keyword>
<dbReference type="RefSeq" id="WP_165110068.1">
    <property type="nucleotide sequence ID" value="NZ_JAALAA010000004.1"/>
</dbReference>
<dbReference type="PROSITE" id="PS01081">
    <property type="entry name" value="HTH_TETR_1"/>
    <property type="match status" value="1"/>
</dbReference>
<dbReference type="GO" id="GO:0045892">
    <property type="term" value="P:negative regulation of DNA-templated transcription"/>
    <property type="evidence" value="ECO:0007669"/>
    <property type="project" value="UniProtKB-ARBA"/>
</dbReference>
<feature type="DNA-binding region" description="H-T-H motif" evidence="4">
    <location>
        <begin position="37"/>
        <end position="56"/>
    </location>
</feature>
<dbReference type="EMBL" id="JAALAA010000004">
    <property type="protein sequence ID" value="NGN92306.1"/>
    <property type="molecule type" value="Genomic_DNA"/>
</dbReference>
<evidence type="ECO:0000259" key="5">
    <source>
        <dbReference type="PROSITE" id="PS50977"/>
    </source>
</evidence>
<dbReference type="PROSITE" id="PS50977">
    <property type="entry name" value="HTH_TETR_2"/>
    <property type="match status" value="1"/>
</dbReference>
<evidence type="ECO:0000313" key="7">
    <source>
        <dbReference type="Proteomes" id="UP000483261"/>
    </source>
</evidence>
<proteinExistence type="predicted"/>
<dbReference type="Pfam" id="PF00440">
    <property type="entry name" value="TetR_N"/>
    <property type="match status" value="1"/>
</dbReference>
<dbReference type="SUPFAM" id="SSF46689">
    <property type="entry name" value="Homeodomain-like"/>
    <property type="match status" value="1"/>
</dbReference>
<evidence type="ECO:0000256" key="3">
    <source>
        <dbReference type="ARBA" id="ARBA00023163"/>
    </source>
</evidence>
<dbReference type="InterPro" id="IPR050109">
    <property type="entry name" value="HTH-type_TetR-like_transc_reg"/>
</dbReference>
<sequence length="216" mass="23033">MSRANAGTKGVPRADRELQIVRTACEVFGTVGFARASVAGIAADAGISKPLVYQYFGSKEGLFLASFNYGAETLAAEMERVAADDSVGLERGLRTLDGLFRTLEPQPWLWRLLFDPSAPDDGEVAAARAVYTDRITRLAVEGVGELMRLVGDDDPLDASALTAVWMSAVDALITWWLDHPGVTPAEMTERCHRLITAVSGAALPAQIGPAASSLRA</sequence>
<name>A0A6M1QX24_9ACTN</name>
<dbReference type="InterPro" id="IPR023772">
    <property type="entry name" value="DNA-bd_HTH_TetR-type_CS"/>
</dbReference>
<dbReference type="Proteomes" id="UP000483261">
    <property type="component" value="Unassembled WGS sequence"/>
</dbReference>
<evidence type="ECO:0000313" key="6">
    <source>
        <dbReference type="EMBL" id="NGN92306.1"/>
    </source>
</evidence>
<dbReference type="Gene3D" id="1.10.357.10">
    <property type="entry name" value="Tetracycline Repressor, domain 2"/>
    <property type="match status" value="1"/>
</dbReference>
<keyword evidence="3" id="KW-0804">Transcription</keyword>
<dbReference type="InterPro" id="IPR036271">
    <property type="entry name" value="Tet_transcr_reg_TetR-rel_C_sf"/>
</dbReference>
<dbReference type="SUPFAM" id="SSF48498">
    <property type="entry name" value="Tetracyclin repressor-like, C-terminal domain"/>
    <property type="match status" value="1"/>
</dbReference>
<evidence type="ECO:0000256" key="1">
    <source>
        <dbReference type="ARBA" id="ARBA00023015"/>
    </source>
</evidence>
<dbReference type="PANTHER" id="PTHR30055:SF158">
    <property type="entry name" value="POSSIBLE TRANSCRIPTIONAL REGULATORY PROTEIN (PROBABLY TETR-FAMILY)"/>
    <property type="match status" value="1"/>
</dbReference>
<evidence type="ECO:0000256" key="4">
    <source>
        <dbReference type="PROSITE-ProRule" id="PRU00335"/>
    </source>
</evidence>
<organism evidence="6 7">
    <name type="scientific">Nocardioides turkmenicus</name>
    <dbReference type="NCBI Taxonomy" id="2711220"/>
    <lineage>
        <taxon>Bacteria</taxon>
        <taxon>Bacillati</taxon>
        <taxon>Actinomycetota</taxon>
        <taxon>Actinomycetes</taxon>
        <taxon>Propionibacteriales</taxon>
        <taxon>Nocardioidaceae</taxon>
        <taxon>Nocardioides</taxon>
    </lineage>
</organism>
<accession>A0A6M1QX24</accession>
<dbReference type="PANTHER" id="PTHR30055">
    <property type="entry name" value="HTH-TYPE TRANSCRIPTIONAL REGULATOR RUTR"/>
    <property type="match status" value="1"/>
</dbReference>
<keyword evidence="7" id="KW-1185">Reference proteome</keyword>
<dbReference type="GO" id="GO:0003700">
    <property type="term" value="F:DNA-binding transcription factor activity"/>
    <property type="evidence" value="ECO:0007669"/>
    <property type="project" value="TreeGrafter"/>
</dbReference>
<comment type="caution">
    <text evidence="6">The sequence shown here is derived from an EMBL/GenBank/DDBJ whole genome shotgun (WGS) entry which is preliminary data.</text>
</comment>
<keyword evidence="2 4" id="KW-0238">DNA-binding</keyword>
<gene>
    <name evidence="6" type="ORF">G5C66_06065</name>
</gene>